<keyword evidence="1" id="KW-0472">Membrane</keyword>
<organism evidence="2 4">
    <name type="scientific">Lederbergia galactosidilytica</name>
    <dbReference type="NCBI Taxonomy" id="217031"/>
    <lineage>
        <taxon>Bacteria</taxon>
        <taxon>Bacillati</taxon>
        <taxon>Bacillota</taxon>
        <taxon>Bacilli</taxon>
        <taxon>Bacillales</taxon>
        <taxon>Bacillaceae</taxon>
        <taxon>Lederbergia</taxon>
    </lineage>
</organism>
<keyword evidence="1" id="KW-1133">Transmembrane helix</keyword>
<dbReference type="Proteomes" id="UP000077881">
    <property type="component" value="Unassembled WGS sequence"/>
</dbReference>
<proteinExistence type="predicted"/>
<sequence length="67" mass="7520">MEIDLSPLQGTMNEMAINLVKVLGIPFIVAMFIGLLLERVKVPKKIVSFICIVILLTGCYQMIIRID</sequence>
<dbReference type="EMBL" id="LDJR01000048">
    <property type="protein sequence ID" value="OAK70752.1"/>
    <property type="molecule type" value="Genomic_DNA"/>
</dbReference>
<keyword evidence="5" id="KW-1185">Reference proteome</keyword>
<feature type="transmembrane region" description="Helical" evidence="1">
    <location>
        <begin position="15"/>
        <end position="37"/>
    </location>
</feature>
<dbReference type="AlphaFoldDB" id="A0A0Q9Y831"/>
<dbReference type="RefSeq" id="WP_057984704.1">
    <property type="nucleotide sequence ID" value="NZ_LDJR01000048.1"/>
</dbReference>
<gene>
    <name evidence="3" type="ORF">ABB05_11600</name>
    <name evidence="2" type="ORF">ACA29_01665</name>
</gene>
<evidence type="ECO:0000256" key="1">
    <source>
        <dbReference type="SAM" id="Phobius"/>
    </source>
</evidence>
<accession>A0A0Q9Y831</accession>
<evidence type="ECO:0000313" key="5">
    <source>
        <dbReference type="Proteomes" id="UP000077881"/>
    </source>
</evidence>
<dbReference type="PATRIC" id="fig|217031.4.peg.580"/>
<dbReference type="EMBL" id="LGPB01000017">
    <property type="protein sequence ID" value="KRG16992.1"/>
    <property type="molecule type" value="Genomic_DNA"/>
</dbReference>
<comment type="caution">
    <text evidence="2">The sequence shown here is derived from an EMBL/GenBank/DDBJ whole genome shotgun (WGS) entry which is preliminary data.</text>
</comment>
<evidence type="ECO:0000313" key="4">
    <source>
        <dbReference type="Proteomes" id="UP000053881"/>
    </source>
</evidence>
<keyword evidence="1" id="KW-0812">Transmembrane</keyword>
<dbReference type="OrthoDB" id="2935858at2"/>
<evidence type="ECO:0000313" key="3">
    <source>
        <dbReference type="EMBL" id="OAK70752.1"/>
    </source>
</evidence>
<protein>
    <submittedName>
        <fullName evidence="2">Uncharacterized protein</fullName>
    </submittedName>
</protein>
<reference evidence="2 4" key="2">
    <citation type="submission" date="2015-06" db="EMBL/GenBank/DDBJ databases">
        <title>Genome sequencing project of Bacillus galactosidilyticus PL133.</title>
        <authorList>
            <person name="Gaiero J."/>
            <person name="Nicol R."/>
            <person name="Habash M."/>
        </authorList>
    </citation>
    <scope>NUCLEOTIDE SEQUENCE [LARGE SCALE GENOMIC DNA]</scope>
    <source>
        <strain evidence="2 4">PL133</strain>
    </source>
</reference>
<evidence type="ECO:0000313" key="2">
    <source>
        <dbReference type="EMBL" id="KRG16992.1"/>
    </source>
</evidence>
<feature type="transmembrane region" description="Helical" evidence="1">
    <location>
        <begin position="46"/>
        <end position="64"/>
    </location>
</feature>
<name>A0A0Q9Y831_9BACI</name>
<reference evidence="3 5" key="1">
    <citation type="submission" date="2015-05" db="EMBL/GenBank/DDBJ databases">
        <title>Comparison of genome.</title>
        <authorList>
            <person name="Zheng Z."/>
            <person name="Sun M."/>
        </authorList>
    </citation>
    <scope>NUCLEOTIDE SEQUENCE [LARGE SCALE GENOMIC DNA]</scope>
    <source>
        <strain evidence="3 5">G25-74</strain>
    </source>
</reference>
<dbReference type="Proteomes" id="UP000053881">
    <property type="component" value="Unassembled WGS sequence"/>
</dbReference>